<dbReference type="InParanoid" id="M1DQN5"/>
<dbReference type="Gramene" id="PGSC0003DMT400092841">
    <property type="protein sequence ID" value="PGSC0003DMT400092841"/>
    <property type="gene ID" value="PGSC0003DMG400042412"/>
</dbReference>
<feature type="compositionally biased region" description="Basic residues" evidence="1">
    <location>
        <begin position="67"/>
        <end position="80"/>
    </location>
</feature>
<proteinExistence type="predicted"/>
<dbReference type="EnsemblPlants" id="PGSC0003DMT400092841">
    <property type="protein sequence ID" value="PGSC0003DMT400092841"/>
    <property type="gene ID" value="PGSC0003DMG400042412"/>
</dbReference>
<organism evidence="2 3">
    <name type="scientific">Solanum tuberosum</name>
    <name type="common">Potato</name>
    <dbReference type="NCBI Taxonomy" id="4113"/>
    <lineage>
        <taxon>Eukaryota</taxon>
        <taxon>Viridiplantae</taxon>
        <taxon>Streptophyta</taxon>
        <taxon>Embryophyta</taxon>
        <taxon>Tracheophyta</taxon>
        <taxon>Spermatophyta</taxon>
        <taxon>Magnoliopsida</taxon>
        <taxon>eudicotyledons</taxon>
        <taxon>Gunneridae</taxon>
        <taxon>Pentapetalae</taxon>
        <taxon>asterids</taxon>
        <taxon>lamiids</taxon>
        <taxon>Solanales</taxon>
        <taxon>Solanaceae</taxon>
        <taxon>Solanoideae</taxon>
        <taxon>Solaneae</taxon>
        <taxon>Solanum</taxon>
    </lineage>
</organism>
<evidence type="ECO:0000313" key="3">
    <source>
        <dbReference type="Proteomes" id="UP000011115"/>
    </source>
</evidence>
<keyword evidence="3" id="KW-1185">Reference proteome</keyword>
<dbReference type="HOGENOM" id="CLU_2594470_0_0_1"/>
<name>M1DQN5_SOLTU</name>
<reference evidence="2" key="2">
    <citation type="submission" date="2015-06" db="UniProtKB">
        <authorList>
            <consortium name="EnsemblPlants"/>
        </authorList>
    </citation>
    <scope>IDENTIFICATION</scope>
    <source>
        <strain evidence="2">DM1-3 516 R44</strain>
    </source>
</reference>
<dbReference type="Proteomes" id="UP000011115">
    <property type="component" value="Unassembled WGS sequence"/>
</dbReference>
<sequence length="80" mass="9067">MGISDEVQKVQDQKLPIFESVRPKDPTMRDGVICCVISTEALEIPNNDHIIFPPIKRSSTSYANQKNAKKAKKQHCKKSR</sequence>
<evidence type="ECO:0000256" key="1">
    <source>
        <dbReference type="SAM" id="MobiDB-lite"/>
    </source>
</evidence>
<accession>M1DQN5</accession>
<dbReference type="AlphaFoldDB" id="M1DQN5"/>
<feature type="region of interest" description="Disordered" evidence="1">
    <location>
        <begin position="61"/>
        <end position="80"/>
    </location>
</feature>
<evidence type="ECO:0000313" key="2">
    <source>
        <dbReference type="EnsemblPlants" id="PGSC0003DMT400092841"/>
    </source>
</evidence>
<dbReference type="PaxDb" id="4113-PGSC0003DMT400092841"/>
<reference evidence="3" key="1">
    <citation type="journal article" date="2011" name="Nature">
        <title>Genome sequence and analysis of the tuber crop potato.</title>
        <authorList>
            <consortium name="The Potato Genome Sequencing Consortium"/>
        </authorList>
    </citation>
    <scope>NUCLEOTIDE SEQUENCE [LARGE SCALE GENOMIC DNA]</scope>
    <source>
        <strain evidence="3">cv. DM1-3 516 R44</strain>
    </source>
</reference>
<protein>
    <submittedName>
        <fullName evidence="2">Uncharacterized protein</fullName>
    </submittedName>
</protein>